<feature type="compositionally biased region" description="Basic residues" evidence="1">
    <location>
        <begin position="1"/>
        <end position="12"/>
    </location>
</feature>
<dbReference type="Proteomes" id="UP000061569">
    <property type="component" value="Chromosome"/>
</dbReference>
<accession>A0A0S2DGL6</accession>
<proteinExistence type="predicted"/>
<dbReference type="EMBL" id="CP013140">
    <property type="protein sequence ID" value="ALN57729.1"/>
    <property type="molecule type" value="Genomic_DNA"/>
</dbReference>
<gene>
    <name evidence="2" type="ORF">GLE_2380</name>
</gene>
<reference evidence="2 3" key="1">
    <citation type="submission" date="2015-11" db="EMBL/GenBank/DDBJ databases">
        <title>Genome sequences of Lysobacter enzymogenes strain C3 and Lysobacter antibioticus ATCC 29479.</title>
        <authorList>
            <person name="Kobayashi D.Y."/>
        </authorList>
    </citation>
    <scope>NUCLEOTIDE SEQUENCE [LARGE SCALE GENOMIC DNA]</scope>
    <source>
        <strain evidence="2 3">C3</strain>
    </source>
</reference>
<evidence type="ECO:0000313" key="3">
    <source>
        <dbReference type="Proteomes" id="UP000061569"/>
    </source>
</evidence>
<dbReference type="PATRIC" id="fig|69.6.peg.2341"/>
<protein>
    <submittedName>
        <fullName evidence="2">Uncharacterized protein</fullName>
    </submittedName>
</protein>
<name>A0A0S2DGL6_LYSEN</name>
<dbReference type="KEGG" id="lez:GLE_2380"/>
<evidence type="ECO:0000313" key="2">
    <source>
        <dbReference type="EMBL" id="ALN57729.1"/>
    </source>
</evidence>
<evidence type="ECO:0000256" key="1">
    <source>
        <dbReference type="SAM" id="MobiDB-lite"/>
    </source>
</evidence>
<feature type="region of interest" description="Disordered" evidence="1">
    <location>
        <begin position="1"/>
        <end position="32"/>
    </location>
</feature>
<organism evidence="2 3">
    <name type="scientific">Lysobacter enzymogenes</name>
    <dbReference type="NCBI Taxonomy" id="69"/>
    <lineage>
        <taxon>Bacteria</taxon>
        <taxon>Pseudomonadati</taxon>
        <taxon>Pseudomonadota</taxon>
        <taxon>Gammaproteobacteria</taxon>
        <taxon>Lysobacterales</taxon>
        <taxon>Lysobacteraceae</taxon>
        <taxon>Lysobacter</taxon>
    </lineage>
</organism>
<sequence>MDGEGRHHRRGSHVGGGGNGGGGQRGRAKARAPRRRCRRGCARYRCADGIGFALSRRARGGCRNARSGVTGCARGMPQGSQPAGDAVPYRCAARCGGRGGRRAGKGEGRAGRREAVGFFKGLAPCREEMIRVAGGVVPGVSRAGAPWAIGGRRRTRSLLFWSGRAMPLRRNTGIETAKTVLRRSVGAVNAGARCAVQVAMVIALRGADDHTIALAPRCARRSRSRRRRARSRKTPRKWRYTKHLRAKGKAFASTRCANERSMIEWTDPANRSRRAEAGLGRRQRTADSNGGAALLAVSLG</sequence>
<feature type="compositionally biased region" description="Gly residues" evidence="1">
    <location>
        <begin position="13"/>
        <end position="25"/>
    </location>
</feature>
<dbReference type="AlphaFoldDB" id="A0A0S2DGL6"/>